<evidence type="ECO:0000256" key="7">
    <source>
        <dbReference type="ARBA" id="ARBA00023242"/>
    </source>
</evidence>
<dbReference type="SMART" id="SM00474">
    <property type="entry name" value="35EXOc"/>
    <property type="match status" value="1"/>
</dbReference>
<evidence type="ECO:0000256" key="1">
    <source>
        <dbReference type="ARBA" id="ARBA00004123"/>
    </source>
</evidence>
<dbReference type="InterPro" id="IPR012588">
    <property type="entry name" value="Exosome-assoc_fac_Rrp6_N"/>
</dbReference>
<evidence type="ECO:0000256" key="4">
    <source>
        <dbReference type="ARBA" id="ARBA00022801"/>
    </source>
</evidence>
<evidence type="ECO:0000256" key="5">
    <source>
        <dbReference type="ARBA" id="ARBA00022835"/>
    </source>
</evidence>
<feature type="domain" description="HRDC" evidence="10">
    <location>
        <begin position="445"/>
        <end position="526"/>
    </location>
</feature>
<dbReference type="InterPro" id="IPR010997">
    <property type="entry name" value="HRDC-like_sf"/>
</dbReference>
<dbReference type="SMART" id="SM00341">
    <property type="entry name" value="HRDC"/>
    <property type="match status" value="1"/>
</dbReference>
<comment type="similarity">
    <text evidence="8">Belongs to the exosome component 10/RRP6 family.</text>
</comment>
<evidence type="ECO:0000313" key="12">
    <source>
        <dbReference type="Proteomes" id="UP001497600"/>
    </source>
</evidence>
<evidence type="ECO:0000256" key="2">
    <source>
        <dbReference type="ARBA" id="ARBA00022552"/>
    </source>
</evidence>
<dbReference type="InterPro" id="IPR036397">
    <property type="entry name" value="RNaseH_sf"/>
</dbReference>
<dbReference type="Gene3D" id="1.10.150.80">
    <property type="entry name" value="HRDC domain"/>
    <property type="match status" value="1"/>
</dbReference>
<name>A0ABP0EAR2_9ASCO</name>
<evidence type="ECO:0000256" key="6">
    <source>
        <dbReference type="ARBA" id="ARBA00022839"/>
    </source>
</evidence>
<evidence type="ECO:0000256" key="9">
    <source>
        <dbReference type="SAM" id="MobiDB-lite"/>
    </source>
</evidence>
<feature type="compositionally biased region" description="Basic and acidic residues" evidence="9">
    <location>
        <begin position="648"/>
        <end position="664"/>
    </location>
</feature>
<comment type="subcellular location">
    <subcellularLocation>
        <location evidence="1">Nucleus</location>
    </subcellularLocation>
</comment>
<dbReference type="InterPro" id="IPR044876">
    <property type="entry name" value="HRDC_dom_sf"/>
</dbReference>
<dbReference type="PROSITE" id="PS50967">
    <property type="entry name" value="HRDC"/>
    <property type="match status" value="1"/>
</dbReference>
<protein>
    <submittedName>
        <fullName evidence="11">Exosome complex exonuclease Rrp6p</fullName>
    </submittedName>
</protein>
<dbReference type="Pfam" id="PF08066">
    <property type="entry name" value="PMC2NT"/>
    <property type="match status" value="1"/>
</dbReference>
<accession>A0ABP0EAR2</accession>
<feature type="region of interest" description="Disordered" evidence="9">
    <location>
        <begin position="648"/>
        <end position="765"/>
    </location>
</feature>
<dbReference type="CDD" id="cd06147">
    <property type="entry name" value="Rrp6p_like_exo"/>
    <property type="match status" value="1"/>
</dbReference>
<dbReference type="EMBL" id="OZ004255">
    <property type="protein sequence ID" value="CAK7900985.1"/>
    <property type="molecule type" value="Genomic_DNA"/>
</dbReference>
<dbReference type="GO" id="GO:0004527">
    <property type="term" value="F:exonuclease activity"/>
    <property type="evidence" value="ECO:0007669"/>
    <property type="project" value="UniProtKB-KW"/>
</dbReference>
<proteinExistence type="inferred from homology"/>
<dbReference type="PANTHER" id="PTHR12124:SF47">
    <property type="entry name" value="EXOSOME COMPONENT 10"/>
    <property type="match status" value="1"/>
</dbReference>
<dbReference type="InterPro" id="IPR049559">
    <property type="entry name" value="Rrp6p-like_exo"/>
</dbReference>
<dbReference type="Pfam" id="PF01612">
    <property type="entry name" value="DNA_pol_A_exo1"/>
    <property type="match status" value="1"/>
</dbReference>
<keyword evidence="7" id="KW-0539">Nucleus</keyword>
<dbReference type="SUPFAM" id="SSF47819">
    <property type="entry name" value="HRDC-like"/>
    <property type="match status" value="1"/>
</dbReference>
<dbReference type="InterPro" id="IPR002121">
    <property type="entry name" value="HRDC_dom"/>
</dbReference>
<dbReference type="InterPro" id="IPR045092">
    <property type="entry name" value="Rrp6-like"/>
</dbReference>
<dbReference type="Proteomes" id="UP001497600">
    <property type="component" value="Chromosome C"/>
</dbReference>
<dbReference type="Gene3D" id="3.30.420.10">
    <property type="entry name" value="Ribonuclease H-like superfamily/Ribonuclease H"/>
    <property type="match status" value="1"/>
</dbReference>
<feature type="compositionally biased region" description="Basic and acidic residues" evidence="9">
    <location>
        <begin position="713"/>
        <end position="741"/>
    </location>
</feature>
<evidence type="ECO:0000313" key="11">
    <source>
        <dbReference type="EMBL" id="CAK7900985.1"/>
    </source>
</evidence>
<keyword evidence="6 11" id="KW-0269">Exonuclease</keyword>
<dbReference type="SUPFAM" id="SSF53098">
    <property type="entry name" value="Ribonuclease H-like"/>
    <property type="match status" value="1"/>
</dbReference>
<feature type="compositionally biased region" description="Polar residues" evidence="9">
    <location>
        <begin position="754"/>
        <end position="765"/>
    </location>
</feature>
<sequence length="765" mass="86912">MSSNVFEGVLPEVVQTIRAATSLAAQDVNFYRSLDADLAQRIDASGRGLLDLTNRLIESSTSTVDDVEPIVFGRDNVAWKPISDVLDSLFEKVDIAFDHANKKKQKDDQFTYLEDGSANDNGRAPGRVGKPQLEFKTKIDNSEAHPFKPKLTSKPHALKSLEESTALIEGDEESEEPPHYDHPYEHEIDNQPYPDSILVSEDPIPSKSWNDTSAIWVDTVSKLEEMIESLAGSNAIAVDLEHHDYRTYYGLVCLMQISNREQDWIVDTLALRDDLEPLNRIFTDPEIVKVFHGAFMDIIWLQRDLGLYIVSLFDTYHASKKLGFPKFSLAYLLETFANFKTSKKYQLADWRIRPLSSPMMSYARSDTHFLLNIFDQLRNKLIAKGDGRLQEVLFESRQVAKRRFEYTKFRPLNSSSSSGSRVSCPVMANNPKEPWGSLMAQYRVPYEKTPLVQALYEWRDVVAKETDESVRYIMPNQLLVSLSLLASPVDSQKVLGASNYISESVRVNSKELAQLIESTLKEMAENDWDLVDKLHNTVGNDSAFLNEDEQPDSNTIQQTTNAFEQLNSSASASFVSLLAERSNLLSDILEKEENQFSVEYDPSNKKSVKHTVDETIERRETVLKHLQSVNEVKIPQFKPIEVVKESEVKEAKEDEVEAQGKEEIQQPPTSIFGESNKEDLITIRKRSQQQKSQPKTANVDDKPAFDYANADKIMLETSKKFVSRKDRPKKRSFDPYGKESEGPQGAKKSKRMNSGKTSTFSNRRK</sequence>
<keyword evidence="5" id="KW-0271">Exosome</keyword>
<dbReference type="Pfam" id="PF00570">
    <property type="entry name" value="HRDC"/>
    <property type="match status" value="1"/>
</dbReference>
<keyword evidence="12" id="KW-1185">Reference proteome</keyword>
<keyword evidence="4" id="KW-0378">Hydrolase</keyword>
<organism evidence="11 12">
    <name type="scientific">[Candida] anglica</name>
    <dbReference type="NCBI Taxonomy" id="148631"/>
    <lineage>
        <taxon>Eukaryota</taxon>
        <taxon>Fungi</taxon>
        <taxon>Dikarya</taxon>
        <taxon>Ascomycota</taxon>
        <taxon>Saccharomycotina</taxon>
        <taxon>Pichiomycetes</taxon>
        <taxon>Debaryomycetaceae</taxon>
        <taxon>Kurtzmaniella</taxon>
    </lineage>
</organism>
<dbReference type="PANTHER" id="PTHR12124">
    <property type="entry name" value="POLYMYOSITIS/SCLERODERMA AUTOANTIGEN-RELATED"/>
    <property type="match status" value="1"/>
</dbReference>
<evidence type="ECO:0000256" key="8">
    <source>
        <dbReference type="ARBA" id="ARBA00043957"/>
    </source>
</evidence>
<reference evidence="11 12" key="1">
    <citation type="submission" date="2024-01" db="EMBL/GenBank/DDBJ databases">
        <authorList>
            <consortium name="Genoscope - CEA"/>
            <person name="William W."/>
        </authorList>
    </citation>
    <scope>NUCLEOTIDE SEQUENCE [LARGE SCALE GENOMIC DNA]</scope>
    <source>
        <strain evidence="11 12">29B2s-10</strain>
    </source>
</reference>
<dbReference type="InterPro" id="IPR002562">
    <property type="entry name" value="3'-5'_exonuclease_dom"/>
</dbReference>
<keyword evidence="2" id="KW-0698">rRNA processing</keyword>
<evidence type="ECO:0000256" key="3">
    <source>
        <dbReference type="ARBA" id="ARBA00022722"/>
    </source>
</evidence>
<keyword evidence="3" id="KW-0540">Nuclease</keyword>
<dbReference type="InterPro" id="IPR012337">
    <property type="entry name" value="RNaseH-like_sf"/>
</dbReference>
<gene>
    <name evidence="11" type="primary">RRP6</name>
    <name evidence="11" type="ORF">CAAN4_C09912</name>
</gene>
<evidence type="ECO:0000259" key="10">
    <source>
        <dbReference type="PROSITE" id="PS50967"/>
    </source>
</evidence>